<protein>
    <recommendedName>
        <fullName evidence="2 5">Methionyl-tRNA formyltransferase</fullName>
        <ecNumber evidence="2 5">2.1.2.9</ecNumber>
    </recommendedName>
</protein>
<evidence type="ECO:0000256" key="1">
    <source>
        <dbReference type="ARBA" id="ARBA00010699"/>
    </source>
</evidence>
<dbReference type="GO" id="GO:0005829">
    <property type="term" value="C:cytosol"/>
    <property type="evidence" value="ECO:0007669"/>
    <property type="project" value="TreeGrafter"/>
</dbReference>
<keyword evidence="3 5" id="KW-0808">Transferase</keyword>
<dbReference type="Pfam" id="PF00551">
    <property type="entry name" value="Formyl_trans_N"/>
    <property type="match status" value="1"/>
</dbReference>
<dbReference type="Gene3D" id="3.40.50.12230">
    <property type="match status" value="1"/>
</dbReference>
<dbReference type="InterPro" id="IPR011034">
    <property type="entry name" value="Formyl_transferase-like_C_sf"/>
</dbReference>
<dbReference type="EC" id="2.1.2.9" evidence="2 5"/>
<evidence type="ECO:0000313" key="8">
    <source>
        <dbReference type="EMBL" id="TCK75331.1"/>
    </source>
</evidence>
<reference evidence="8 9" key="1">
    <citation type="submission" date="2019-03" db="EMBL/GenBank/DDBJ databases">
        <title>Genomic Encyclopedia of Type Strains, Phase IV (KMG-IV): sequencing the most valuable type-strain genomes for metagenomic binning, comparative biology and taxonomic classification.</title>
        <authorList>
            <person name="Goeker M."/>
        </authorList>
    </citation>
    <scope>NUCLEOTIDE SEQUENCE [LARGE SCALE GENOMIC DNA]</scope>
    <source>
        <strain evidence="8 9">DSM 103428</strain>
    </source>
</reference>
<dbReference type="InterPro" id="IPR036477">
    <property type="entry name" value="Formyl_transf_N_sf"/>
</dbReference>
<name>A0A4V2PVS6_9BACT</name>
<dbReference type="CDD" id="cd08646">
    <property type="entry name" value="FMT_core_Met-tRNA-FMT_N"/>
    <property type="match status" value="1"/>
</dbReference>
<dbReference type="InterPro" id="IPR002376">
    <property type="entry name" value="Formyl_transf_N"/>
</dbReference>
<dbReference type="PANTHER" id="PTHR11138:SF5">
    <property type="entry name" value="METHIONYL-TRNA FORMYLTRANSFERASE, MITOCHONDRIAL"/>
    <property type="match status" value="1"/>
</dbReference>
<keyword evidence="4 5" id="KW-0648">Protein biosynthesis</keyword>
<evidence type="ECO:0000313" key="9">
    <source>
        <dbReference type="Proteomes" id="UP000295210"/>
    </source>
</evidence>
<dbReference type="InterPro" id="IPR044135">
    <property type="entry name" value="Met-tRNA-FMT_C"/>
</dbReference>
<accession>A0A4V2PVS6</accession>
<evidence type="ECO:0000256" key="2">
    <source>
        <dbReference type="ARBA" id="ARBA00012261"/>
    </source>
</evidence>
<dbReference type="CDD" id="cd08704">
    <property type="entry name" value="Met_tRNA_FMT_C"/>
    <property type="match status" value="1"/>
</dbReference>
<sequence length="311" mass="33960">MKLVFCGTPAFAVPALKAVLSAGHTVELVVSQPDRPSGRGMQTIPTPVKQAAIEAGLSVVQPTKIKNNPEFQSQLEAIRPDAIIVVAYGRIIPRWMLDLPPLGNINVHASLLPKYRGAAPIQWAVANGEPVTGVTTMRIDEGLDTGDMLLQREMAIAPDQTAADLFPLLSAMGSALLIETLDGLAAGTIQPGKQDESQASHAPILTRDDGRVDFHRTAWQIYNRWRGFYPWPGAHTELNDKKITFHRVAVTEHFERAATSGSLLIEGSHLFAACGDNTWLEILELQLEGRRRMMTSEFLRGSTLKTGDRLG</sequence>
<comment type="catalytic activity">
    <reaction evidence="5">
        <text>L-methionyl-tRNA(fMet) + (6R)-10-formyltetrahydrofolate = N-formyl-L-methionyl-tRNA(fMet) + (6S)-5,6,7,8-tetrahydrofolate + H(+)</text>
        <dbReference type="Rhea" id="RHEA:24380"/>
        <dbReference type="Rhea" id="RHEA-COMP:9952"/>
        <dbReference type="Rhea" id="RHEA-COMP:9953"/>
        <dbReference type="ChEBI" id="CHEBI:15378"/>
        <dbReference type="ChEBI" id="CHEBI:57453"/>
        <dbReference type="ChEBI" id="CHEBI:78530"/>
        <dbReference type="ChEBI" id="CHEBI:78844"/>
        <dbReference type="ChEBI" id="CHEBI:195366"/>
        <dbReference type="EC" id="2.1.2.9"/>
    </reaction>
</comment>
<dbReference type="Proteomes" id="UP000295210">
    <property type="component" value="Unassembled WGS sequence"/>
</dbReference>
<comment type="caution">
    <text evidence="8">The sequence shown here is derived from an EMBL/GenBank/DDBJ whole genome shotgun (WGS) entry which is preliminary data.</text>
</comment>
<dbReference type="SUPFAM" id="SSF50486">
    <property type="entry name" value="FMT C-terminal domain-like"/>
    <property type="match status" value="1"/>
</dbReference>
<dbReference type="OrthoDB" id="9802815at2"/>
<feature type="binding site" evidence="5">
    <location>
        <begin position="110"/>
        <end position="113"/>
    </location>
    <ligand>
        <name>(6S)-5,6,7,8-tetrahydrofolate</name>
        <dbReference type="ChEBI" id="CHEBI:57453"/>
    </ligand>
</feature>
<dbReference type="HAMAP" id="MF_00182">
    <property type="entry name" value="Formyl_trans"/>
    <property type="match status" value="1"/>
</dbReference>
<comment type="function">
    <text evidence="5">Attaches a formyl group to the free amino group of methionyl-tRNA(fMet). The formyl group appears to play a dual role in the initiator identity of N-formylmethionyl-tRNA by promoting its recognition by IF2 and preventing the misappropriation of this tRNA by the elongation apparatus.</text>
</comment>
<feature type="domain" description="Formyl transferase N-terminal" evidence="6">
    <location>
        <begin position="1"/>
        <end position="180"/>
    </location>
</feature>
<dbReference type="PANTHER" id="PTHR11138">
    <property type="entry name" value="METHIONYL-TRNA FORMYLTRANSFERASE"/>
    <property type="match status" value="1"/>
</dbReference>
<evidence type="ECO:0000256" key="5">
    <source>
        <dbReference type="HAMAP-Rule" id="MF_00182"/>
    </source>
</evidence>
<evidence type="ECO:0000256" key="3">
    <source>
        <dbReference type="ARBA" id="ARBA00022679"/>
    </source>
</evidence>
<gene>
    <name evidence="5" type="primary">fmt</name>
    <name evidence="8" type="ORF">C7378_0314</name>
</gene>
<dbReference type="InterPro" id="IPR005793">
    <property type="entry name" value="Formyl_trans_C"/>
</dbReference>
<evidence type="ECO:0000259" key="7">
    <source>
        <dbReference type="Pfam" id="PF02911"/>
    </source>
</evidence>
<dbReference type="RefSeq" id="WP_131991002.1">
    <property type="nucleotide sequence ID" value="NZ_SMGK01000001.1"/>
</dbReference>
<evidence type="ECO:0000256" key="4">
    <source>
        <dbReference type="ARBA" id="ARBA00022917"/>
    </source>
</evidence>
<organism evidence="8 9">
    <name type="scientific">Acidipila rosea</name>
    <dbReference type="NCBI Taxonomy" id="768535"/>
    <lineage>
        <taxon>Bacteria</taxon>
        <taxon>Pseudomonadati</taxon>
        <taxon>Acidobacteriota</taxon>
        <taxon>Terriglobia</taxon>
        <taxon>Terriglobales</taxon>
        <taxon>Acidobacteriaceae</taxon>
        <taxon>Acidipila</taxon>
    </lineage>
</organism>
<evidence type="ECO:0000259" key="6">
    <source>
        <dbReference type="Pfam" id="PF00551"/>
    </source>
</evidence>
<dbReference type="NCBIfam" id="TIGR00460">
    <property type="entry name" value="fmt"/>
    <property type="match status" value="1"/>
</dbReference>
<dbReference type="GO" id="GO:0004479">
    <property type="term" value="F:methionyl-tRNA formyltransferase activity"/>
    <property type="evidence" value="ECO:0007669"/>
    <property type="project" value="UniProtKB-UniRule"/>
</dbReference>
<dbReference type="EMBL" id="SMGK01000001">
    <property type="protein sequence ID" value="TCK75331.1"/>
    <property type="molecule type" value="Genomic_DNA"/>
</dbReference>
<dbReference type="Pfam" id="PF02911">
    <property type="entry name" value="Formyl_trans_C"/>
    <property type="match status" value="1"/>
</dbReference>
<keyword evidence="9" id="KW-1185">Reference proteome</keyword>
<comment type="similarity">
    <text evidence="1 5">Belongs to the Fmt family.</text>
</comment>
<dbReference type="InterPro" id="IPR005794">
    <property type="entry name" value="Fmt"/>
</dbReference>
<dbReference type="InterPro" id="IPR041711">
    <property type="entry name" value="Met-tRNA-FMT_N"/>
</dbReference>
<dbReference type="SUPFAM" id="SSF53328">
    <property type="entry name" value="Formyltransferase"/>
    <property type="match status" value="1"/>
</dbReference>
<feature type="domain" description="Formyl transferase C-terminal" evidence="7">
    <location>
        <begin position="205"/>
        <end position="302"/>
    </location>
</feature>
<dbReference type="AlphaFoldDB" id="A0A4V2PVS6"/>
<proteinExistence type="inferred from homology"/>